<dbReference type="Pfam" id="PF18029">
    <property type="entry name" value="Glyoxalase_6"/>
    <property type="match status" value="1"/>
</dbReference>
<evidence type="ECO:0000259" key="1">
    <source>
        <dbReference type="PROSITE" id="PS51819"/>
    </source>
</evidence>
<keyword evidence="3" id="KW-1185">Reference proteome</keyword>
<reference evidence="2" key="1">
    <citation type="submission" date="2022-01" db="EMBL/GenBank/DDBJ databases">
        <title>Genome-Based Taxonomic Classification of the Phylum Actinobacteria.</title>
        <authorList>
            <person name="Gao Y."/>
        </authorList>
    </citation>
    <scope>NUCLEOTIDE SEQUENCE</scope>
    <source>
        <strain evidence="2">KLBMP 8922</strain>
    </source>
</reference>
<proteinExistence type="predicted"/>
<organism evidence="2 3">
    <name type="scientific">Yinghuangia soli</name>
    <dbReference type="NCBI Taxonomy" id="2908204"/>
    <lineage>
        <taxon>Bacteria</taxon>
        <taxon>Bacillati</taxon>
        <taxon>Actinomycetota</taxon>
        <taxon>Actinomycetes</taxon>
        <taxon>Kitasatosporales</taxon>
        <taxon>Streptomycetaceae</taxon>
        <taxon>Yinghuangia</taxon>
    </lineage>
</organism>
<dbReference type="EMBL" id="JAKFHA010000009">
    <property type="protein sequence ID" value="MCF2529152.1"/>
    <property type="molecule type" value="Genomic_DNA"/>
</dbReference>
<dbReference type="PANTHER" id="PTHR35908">
    <property type="entry name" value="HYPOTHETICAL FUSION PROTEIN"/>
    <property type="match status" value="1"/>
</dbReference>
<evidence type="ECO:0000313" key="3">
    <source>
        <dbReference type="Proteomes" id="UP001165378"/>
    </source>
</evidence>
<dbReference type="Gene3D" id="3.10.180.10">
    <property type="entry name" value="2,3-Dihydroxybiphenyl 1,2-Dioxygenase, domain 1"/>
    <property type="match status" value="1"/>
</dbReference>
<dbReference type="Proteomes" id="UP001165378">
    <property type="component" value="Unassembled WGS sequence"/>
</dbReference>
<protein>
    <submittedName>
        <fullName evidence="2">VOC family protein</fullName>
    </submittedName>
</protein>
<evidence type="ECO:0000313" key="2">
    <source>
        <dbReference type="EMBL" id="MCF2529152.1"/>
    </source>
</evidence>
<dbReference type="RefSeq" id="WP_235053319.1">
    <property type="nucleotide sequence ID" value="NZ_JAKFHA010000009.1"/>
</dbReference>
<dbReference type="InterPro" id="IPR037523">
    <property type="entry name" value="VOC_core"/>
</dbReference>
<dbReference type="AlphaFoldDB" id="A0AA41Q2Z8"/>
<feature type="domain" description="VOC" evidence="1">
    <location>
        <begin position="4"/>
        <end position="115"/>
    </location>
</feature>
<dbReference type="InterPro" id="IPR029068">
    <property type="entry name" value="Glyas_Bleomycin-R_OHBP_Dase"/>
</dbReference>
<accession>A0AA41Q2Z8</accession>
<dbReference type="PANTHER" id="PTHR35908:SF1">
    <property type="entry name" value="CONSERVED PROTEIN"/>
    <property type="match status" value="1"/>
</dbReference>
<dbReference type="SUPFAM" id="SSF54593">
    <property type="entry name" value="Glyoxalase/Bleomycin resistance protein/Dihydroxybiphenyl dioxygenase"/>
    <property type="match status" value="1"/>
</dbReference>
<sequence>MSLRIGSIGIDTNDLEAATAFWTAVTGYKVAALEETYAVLEDPEGKNVGVGIHVVPEPRVGKNRLHFDLFVDDVEAEAARLEALGAVRVARHGAGDGGWIVFEDNEGNQFCIAAE</sequence>
<gene>
    <name evidence="2" type="ORF">LZ495_18295</name>
</gene>
<dbReference type="PROSITE" id="PS51819">
    <property type="entry name" value="VOC"/>
    <property type="match status" value="1"/>
</dbReference>
<comment type="caution">
    <text evidence="2">The sequence shown here is derived from an EMBL/GenBank/DDBJ whole genome shotgun (WGS) entry which is preliminary data.</text>
</comment>
<name>A0AA41Q2Z8_9ACTN</name>
<dbReference type="InterPro" id="IPR041581">
    <property type="entry name" value="Glyoxalase_6"/>
</dbReference>